<feature type="transmembrane region" description="Helical" evidence="1">
    <location>
        <begin position="146"/>
        <end position="168"/>
    </location>
</feature>
<feature type="transmembrane region" description="Helical" evidence="1">
    <location>
        <begin position="277"/>
        <end position="299"/>
    </location>
</feature>
<sequence>MKIFVWKSTNTPLKKSYSPEIQNDLRTSTKYSTVLQVMSCIGIDIGEKSKAALPSTIAMRLIGVFVAFLFHLSTIDYLFMSYRNLALHWEDYQVVISLLLSNTCSLALWHVMHSRKKSLKILIRRMKSMSDGLYVISTLEKSMLDLAIFFGLFVLPITFSVISAYLMVTHDPYAYQAFYTYGYKITNVTTSFYLYLFLKILSTCLLDPIFVSCVTFVYCVLCRRSCRLLSEYRKKLVQLLKSPNEPSNESLSKLTHDYSKICRILEKLQCSFSLPTFLMTIIDSMSSFTLLASALLYTPGEYTGPVIAENVYIFVTSSWLLVATIACAARIPIEMNKIRNCFQMMQEKALIAQQSLDGLNVRLLQSLKDRPVIVLSGCEIIYFTRVTILSALGTLFTYGLLIIQLKGDSKTSK</sequence>
<gene>
    <name evidence="2" type="ORF">JTE90_011913</name>
</gene>
<name>A0AAV6V128_9ARAC</name>
<dbReference type="AlphaFoldDB" id="A0AAV6V128"/>
<comment type="caution">
    <text evidence="2">The sequence shown here is derived from an EMBL/GenBank/DDBJ whole genome shotgun (WGS) entry which is preliminary data.</text>
</comment>
<feature type="transmembrane region" description="Helical" evidence="1">
    <location>
        <begin position="311"/>
        <end position="329"/>
    </location>
</feature>
<feature type="transmembrane region" description="Helical" evidence="1">
    <location>
        <begin position="92"/>
        <end position="112"/>
    </location>
</feature>
<protein>
    <recommendedName>
        <fullName evidence="4">Gustatory receptor</fullName>
    </recommendedName>
</protein>
<evidence type="ECO:0000313" key="3">
    <source>
        <dbReference type="Proteomes" id="UP000827092"/>
    </source>
</evidence>
<evidence type="ECO:0000256" key="1">
    <source>
        <dbReference type="SAM" id="Phobius"/>
    </source>
</evidence>
<keyword evidence="1" id="KW-1133">Transmembrane helix</keyword>
<evidence type="ECO:0008006" key="4">
    <source>
        <dbReference type="Google" id="ProtNLM"/>
    </source>
</evidence>
<feature type="transmembrane region" description="Helical" evidence="1">
    <location>
        <begin position="380"/>
        <end position="403"/>
    </location>
</feature>
<feature type="transmembrane region" description="Helical" evidence="1">
    <location>
        <begin position="192"/>
        <end position="221"/>
    </location>
</feature>
<proteinExistence type="predicted"/>
<keyword evidence="1" id="KW-0812">Transmembrane</keyword>
<accession>A0AAV6V128</accession>
<dbReference type="Proteomes" id="UP000827092">
    <property type="component" value="Unassembled WGS sequence"/>
</dbReference>
<dbReference type="EMBL" id="JAFNEN010000191">
    <property type="protein sequence ID" value="KAG8190189.1"/>
    <property type="molecule type" value="Genomic_DNA"/>
</dbReference>
<feature type="transmembrane region" description="Helical" evidence="1">
    <location>
        <begin position="57"/>
        <end position="80"/>
    </location>
</feature>
<keyword evidence="1" id="KW-0472">Membrane</keyword>
<organism evidence="2 3">
    <name type="scientific">Oedothorax gibbosus</name>
    <dbReference type="NCBI Taxonomy" id="931172"/>
    <lineage>
        <taxon>Eukaryota</taxon>
        <taxon>Metazoa</taxon>
        <taxon>Ecdysozoa</taxon>
        <taxon>Arthropoda</taxon>
        <taxon>Chelicerata</taxon>
        <taxon>Arachnida</taxon>
        <taxon>Araneae</taxon>
        <taxon>Araneomorphae</taxon>
        <taxon>Entelegynae</taxon>
        <taxon>Araneoidea</taxon>
        <taxon>Linyphiidae</taxon>
        <taxon>Erigoninae</taxon>
        <taxon>Oedothorax</taxon>
    </lineage>
</organism>
<evidence type="ECO:0000313" key="2">
    <source>
        <dbReference type="EMBL" id="KAG8190189.1"/>
    </source>
</evidence>
<keyword evidence="3" id="KW-1185">Reference proteome</keyword>
<reference evidence="2 3" key="1">
    <citation type="journal article" date="2022" name="Nat. Ecol. Evol.">
        <title>A masculinizing supergene underlies an exaggerated male reproductive morph in a spider.</title>
        <authorList>
            <person name="Hendrickx F."/>
            <person name="De Corte Z."/>
            <person name="Sonet G."/>
            <person name="Van Belleghem S.M."/>
            <person name="Kostlbacher S."/>
            <person name="Vangestel C."/>
        </authorList>
    </citation>
    <scope>NUCLEOTIDE SEQUENCE [LARGE SCALE GENOMIC DNA]</scope>
    <source>
        <strain evidence="2">W744_W776</strain>
    </source>
</reference>